<dbReference type="Pfam" id="PF10708">
    <property type="entry name" value="DUF2510"/>
    <property type="match status" value="1"/>
</dbReference>
<accession>A0A0B4E0E8</accession>
<dbReference type="EMBL" id="JWSZ01000001">
    <property type="protein sequence ID" value="KIC60023.1"/>
    <property type="molecule type" value="Genomic_DNA"/>
</dbReference>
<keyword evidence="2" id="KW-0812">Transmembrane</keyword>
<feature type="transmembrane region" description="Helical" evidence="2">
    <location>
        <begin position="193"/>
        <end position="212"/>
    </location>
</feature>
<evidence type="ECO:0000256" key="1">
    <source>
        <dbReference type="SAM" id="MobiDB-lite"/>
    </source>
</evidence>
<name>A0A0B4E0E8_9MICO</name>
<dbReference type="AlphaFoldDB" id="A0A0B4E0E8"/>
<reference evidence="4 5" key="1">
    <citation type="submission" date="2014-12" db="EMBL/GenBank/DDBJ databases">
        <title>Genome sequencing of Microbacterium hominis TPW29.</title>
        <authorList>
            <person name="Tan P.W."/>
            <person name="Chan K.-G."/>
        </authorList>
    </citation>
    <scope>NUCLEOTIDE SEQUENCE [LARGE SCALE GENOMIC DNA]</scope>
    <source>
        <strain evidence="4 5">TPW29</strain>
    </source>
</reference>
<keyword evidence="2" id="KW-0472">Membrane</keyword>
<feature type="transmembrane region" description="Helical" evidence="2">
    <location>
        <begin position="224"/>
        <end position="246"/>
    </location>
</feature>
<evidence type="ECO:0000259" key="3">
    <source>
        <dbReference type="Pfam" id="PF10708"/>
    </source>
</evidence>
<feature type="transmembrane region" description="Helical" evidence="2">
    <location>
        <begin position="100"/>
        <end position="130"/>
    </location>
</feature>
<evidence type="ECO:0000313" key="5">
    <source>
        <dbReference type="Proteomes" id="UP000031202"/>
    </source>
</evidence>
<dbReference type="InterPro" id="IPR018929">
    <property type="entry name" value="DUF2510"/>
</dbReference>
<comment type="caution">
    <text evidence="4">The sequence shown here is derived from an EMBL/GenBank/DDBJ whole genome shotgun (WGS) entry which is preliminary data.</text>
</comment>
<gene>
    <name evidence="4" type="ORF">RM52_01000</name>
</gene>
<organism evidence="4 5">
    <name type="scientific">Microbacterium hominis</name>
    <dbReference type="NCBI Taxonomy" id="162426"/>
    <lineage>
        <taxon>Bacteria</taxon>
        <taxon>Bacillati</taxon>
        <taxon>Actinomycetota</taxon>
        <taxon>Actinomycetes</taxon>
        <taxon>Micrococcales</taxon>
        <taxon>Microbacteriaceae</taxon>
        <taxon>Microbacterium</taxon>
    </lineage>
</organism>
<dbReference type="Proteomes" id="UP000031202">
    <property type="component" value="Unassembled WGS sequence"/>
</dbReference>
<feature type="domain" description="DUF2510" evidence="3">
    <location>
        <begin position="5"/>
        <end position="33"/>
    </location>
</feature>
<sequence length="260" mass="27460">MSAPAGWYPDPADPTARRWWDGSQWTAQTAPAPRFGEYAPTPGAPSTLVAPVTPAAPIGPPTSSPQAAPAMGGSAAYPAAPAYAGPGATPPVVDVPTSTVWVWLAVAASVLPILSVFLIDWNGYIAAVVAMSREASSGMTGVPAELMSWEARTLGISLIGWVFYAAFVVFSWLDWRELKRRGVVAPFGWAWSFFVLLGLGSAVYMIGRAVVLRRRTVAGGWAPLWTWIAATVVGFIASISLIVWVIGEIVQAVSFTVQGS</sequence>
<feature type="transmembrane region" description="Helical" evidence="2">
    <location>
        <begin position="151"/>
        <end position="173"/>
    </location>
</feature>
<evidence type="ECO:0000313" key="4">
    <source>
        <dbReference type="EMBL" id="KIC60023.1"/>
    </source>
</evidence>
<dbReference type="RefSeq" id="WP_039411758.1">
    <property type="nucleotide sequence ID" value="NZ_JWSZ01000001.1"/>
</dbReference>
<keyword evidence="2" id="KW-1133">Transmembrane helix</keyword>
<proteinExistence type="predicted"/>
<protein>
    <recommendedName>
        <fullName evidence="3">DUF2510 domain-containing protein</fullName>
    </recommendedName>
</protein>
<feature type="region of interest" description="Disordered" evidence="1">
    <location>
        <begin position="1"/>
        <end position="70"/>
    </location>
</feature>
<evidence type="ECO:0000256" key="2">
    <source>
        <dbReference type="SAM" id="Phobius"/>
    </source>
</evidence>